<keyword evidence="4" id="KW-1185">Reference proteome</keyword>
<dbReference type="Pfam" id="PF00589">
    <property type="entry name" value="Phage_integrase"/>
    <property type="match status" value="1"/>
</dbReference>
<dbReference type="AlphaFoldDB" id="R4K608"/>
<dbReference type="HOGENOM" id="CLU_030252_2_0_9"/>
<evidence type="ECO:0000313" key="3">
    <source>
        <dbReference type="EMBL" id="AGK97136.1"/>
    </source>
</evidence>
<organism evidence="3 4">
    <name type="scientific">Clostridium pasteurianum BC1</name>
    <dbReference type="NCBI Taxonomy" id="86416"/>
    <lineage>
        <taxon>Bacteria</taxon>
        <taxon>Bacillati</taxon>
        <taxon>Bacillota</taxon>
        <taxon>Clostridia</taxon>
        <taxon>Eubacteriales</taxon>
        <taxon>Clostridiaceae</taxon>
        <taxon>Clostridium</taxon>
    </lineage>
</organism>
<keyword evidence="1" id="KW-0233">DNA recombination</keyword>
<proteinExistence type="predicted"/>
<feature type="domain" description="Tyr recombinase" evidence="2">
    <location>
        <begin position="364"/>
        <end position="556"/>
    </location>
</feature>
<dbReference type="PANTHER" id="PTHR30349">
    <property type="entry name" value="PHAGE INTEGRASE-RELATED"/>
    <property type="match status" value="1"/>
</dbReference>
<dbReference type="GO" id="GO:0015074">
    <property type="term" value="P:DNA integration"/>
    <property type="evidence" value="ECO:0007669"/>
    <property type="project" value="InterPro"/>
</dbReference>
<protein>
    <submittedName>
        <fullName evidence="3">Site-specific recombinase XerD</fullName>
    </submittedName>
</protein>
<accession>R4K608</accession>
<dbReference type="OrthoDB" id="568347at2"/>
<name>R4K608_CLOPA</name>
<dbReference type="InterPro" id="IPR050090">
    <property type="entry name" value="Tyrosine_recombinase_XerCD"/>
</dbReference>
<evidence type="ECO:0000259" key="2">
    <source>
        <dbReference type="PROSITE" id="PS51898"/>
    </source>
</evidence>
<sequence>MSNNLKILGYNDIAKYNEKIIDTLSSYTETYVEANRNVTYKIVKDNYFLINNDWNISFIGNIEQFKAQYATFQYAWKNIKLSFCSDYNLGLEIKYILYNKLFNNEWSLKTVVSLHLASLKKVFEFMREKYPLSDSLLQLNIETGSFQWVDWLESKDIKTTIEKHYDIYDKKYKEKTTIANFLSSIYKWLENETDTRDEWEKDIWDVVNLKKYGIYYIESNCARYINFTKIKNLNIRESIKRYFKQRFLSKNKFTLEGALTYLKYLPNFINYVLELEPSWNDLKQLERKHIEKYIEWLNVYTEQNFTRKESNPESYQRLALTMIKKFLLEIQMREYEIAPYKDIRKLLFLDDMPTLKNKHYDNIKYIPDIVLEQLFKYIECLSKDIQVIIWIMYKTGLRISDTLNLKQDCLIRINNKYWIETDVKKTYVIEHRIPIDDELASLIAILIDTSKKNSNMDNNPKNLIFVRCTGKRKGKTYLRASISRALNKMALNHNIIDESGNKFHFNNHAFRHTYAIKLLNGGTDIFTVQELLAHASPEMTLHYAKLLDDTKRKAFDNAVKQGVFSFDIEGNLQDETNREIPENILDMLWTNHKLNAIDTPYGTCLQRSKGKCTFAKQPPCLTCDGGKPCKDLSVGIFEGDIKKYEIHITSTKALLEQVKIYNRKDMVLENEEILNCYNRIYSTISSGNIIYGRLDRLRKQGDVSE</sequence>
<dbReference type="STRING" id="86416.Clopa_2266"/>
<dbReference type="RefSeq" id="WP_015615442.1">
    <property type="nucleotide sequence ID" value="NC_021182.1"/>
</dbReference>
<dbReference type="InterPro" id="IPR013762">
    <property type="entry name" value="Integrase-like_cat_sf"/>
</dbReference>
<dbReference type="PATRIC" id="fig|86416.3.peg.2248"/>
<dbReference type="eggNOG" id="COG0582">
    <property type="taxonomic scope" value="Bacteria"/>
</dbReference>
<dbReference type="KEGG" id="cpas:Clopa_2266"/>
<dbReference type="PANTHER" id="PTHR30349:SF64">
    <property type="entry name" value="PROPHAGE INTEGRASE INTD-RELATED"/>
    <property type="match status" value="1"/>
</dbReference>
<dbReference type="Gene3D" id="1.10.443.10">
    <property type="entry name" value="Intergrase catalytic core"/>
    <property type="match status" value="1"/>
</dbReference>
<dbReference type="EMBL" id="CP003261">
    <property type="protein sequence ID" value="AGK97136.1"/>
    <property type="molecule type" value="Genomic_DNA"/>
</dbReference>
<dbReference type="InterPro" id="IPR011010">
    <property type="entry name" value="DNA_brk_join_enz"/>
</dbReference>
<evidence type="ECO:0000256" key="1">
    <source>
        <dbReference type="ARBA" id="ARBA00023172"/>
    </source>
</evidence>
<dbReference type="Proteomes" id="UP000013523">
    <property type="component" value="Chromosome"/>
</dbReference>
<reference evidence="3 4" key="1">
    <citation type="submission" date="2012-01" db="EMBL/GenBank/DDBJ databases">
        <title>Complete sequence of chromosome of Clostridium pasteurianum BC1.</title>
        <authorList>
            <consortium name="US DOE Joint Genome Institute"/>
            <person name="Lucas S."/>
            <person name="Han J."/>
            <person name="Lapidus A."/>
            <person name="Cheng J.-F."/>
            <person name="Goodwin L."/>
            <person name="Pitluck S."/>
            <person name="Peters L."/>
            <person name="Mikhailova N."/>
            <person name="Teshima H."/>
            <person name="Detter J.C."/>
            <person name="Han C."/>
            <person name="Tapia R."/>
            <person name="Land M."/>
            <person name="Hauser L."/>
            <person name="Kyrpides N."/>
            <person name="Ivanova N."/>
            <person name="Pagani I."/>
            <person name="Dunn J."/>
            <person name="Taghavi S."/>
            <person name="Francis A."/>
            <person name="van der Lelie D."/>
            <person name="Woyke T."/>
        </authorList>
    </citation>
    <scope>NUCLEOTIDE SEQUENCE [LARGE SCALE GENOMIC DNA]</scope>
    <source>
        <strain evidence="3 4">BC1</strain>
    </source>
</reference>
<gene>
    <name evidence="3" type="ORF">Clopa_2266</name>
</gene>
<dbReference type="PROSITE" id="PS51898">
    <property type="entry name" value="TYR_RECOMBINASE"/>
    <property type="match status" value="1"/>
</dbReference>
<dbReference type="SUPFAM" id="SSF56349">
    <property type="entry name" value="DNA breaking-rejoining enzymes"/>
    <property type="match status" value="1"/>
</dbReference>
<dbReference type="GO" id="GO:0006310">
    <property type="term" value="P:DNA recombination"/>
    <property type="evidence" value="ECO:0007669"/>
    <property type="project" value="UniProtKB-KW"/>
</dbReference>
<dbReference type="GO" id="GO:0003677">
    <property type="term" value="F:DNA binding"/>
    <property type="evidence" value="ECO:0007669"/>
    <property type="project" value="InterPro"/>
</dbReference>
<evidence type="ECO:0000313" key="4">
    <source>
        <dbReference type="Proteomes" id="UP000013523"/>
    </source>
</evidence>
<dbReference type="InterPro" id="IPR002104">
    <property type="entry name" value="Integrase_catalytic"/>
</dbReference>